<reference evidence="4" key="1">
    <citation type="submission" date="2018-07" db="EMBL/GenBank/DDBJ databases">
        <authorList>
            <person name="Kim H."/>
        </authorList>
    </citation>
    <scope>NUCLEOTIDE SEQUENCE [LARGE SCALE GENOMIC DNA]</scope>
    <source>
        <strain evidence="4">F02</strain>
    </source>
</reference>
<comment type="similarity">
    <text evidence="1">Belongs to the AHA1 family.</text>
</comment>
<protein>
    <recommendedName>
        <fullName evidence="2">Activator of Hsp90 ATPase homologue 1/2-like C-terminal domain-containing protein</fullName>
    </recommendedName>
</protein>
<evidence type="ECO:0000256" key="1">
    <source>
        <dbReference type="ARBA" id="ARBA00006817"/>
    </source>
</evidence>
<sequence>MANIIHRIAIKQPIEKVYQALTSINGLAHWWTTEVQGNTNVGEKIDFSFYKKTGDFMATMVMQVQESVTNACVRWHCVGGPDDWVGTDVTFELSEQDGQTILIFGHRNWREQNEHMAHCSMKWAVFMLSLRAYVETGTGKPSPDDVKIDNWN</sequence>
<name>A0A345DB99_9BURK</name>
<evidence type="ECO:0000313" key="3">
    <source>
        <dbReference type="EMBL" id="AXF85637.1"/>
    </source>
</evidence>
<organism evidence="3 4">
    <name type="scientific">Ephemeroptericola cinctiostellae</name>
    <dbReference type="NCBI Taxonomy" id="2268024"/>
    <lineage>
        <taxon>Bacteria</taxon>
        <taxon>Pseudomonadati</taxon>
        <taxon>Pseudomonadota</taxon>
        <taxon>Betaproteobacteria</taxon>
        <taxon>Burkholderiales</taxon>
        <taxon>Burkholderiaceae</taxon>
        <taxon>Ephemeroptericola</taxon>
    </lineage>
</organism>
<evidence type="ECO:0000313" key="4">
    <source>
        <dbReference type="Proteomes" id="UP000252182"/>
    </source>
</evidence>
<dbReference type="InterPro" id="IPR023393">
    <property type="entry name" value="START-like_dom_sf"/>
</dbReference>
<keyword evidence="4" id="KW-1185">Reference proteome</keyword>
<dbReference type="CDD" id="cd07814">
    <property type="entry name" value="SRPBCC_CalC_Aha1-like"/>
    <property type="match status" value="1"/>
</dbReference>
<dbReference type="EMBL" id="CP031124">
    <property type="protein sequence ID" value="AXF85637.1"/>
    <property type="molecule type" value="Genomic_DNA"/>
</dbReference>
<dbReference type="RefSeq" id="WP_114562809.1">
    <property type="nucleotide sequence ID" value="NZ_CP031124.1"/>
</dbReference>
<gene>
    <name evidence="3" type="ORF">DTO96_101368</name>
</gene>
<dbReference type="OrthoDB" id="287565at2"/>
<dbReference type="KEGG" id="hyf:DTO96_101368"/>
<accession>A0A345DB99</accession>
<dbReference type="SUPFAM" id="SSF55961">
    <property type="entry name" value="Bet v1-like"/>
    <property type="match status" value="1"/>
</dbReference>
<dbReference type="AlphaFoldDB" id="A0A345DB99"/>
<proteinExistence type="inferred from homology"/>
<dbReference type="Gene3D" id="3.30.530.20">
    <property type="match status" value="1"/>
</dbReference>
<evidence type="ECO:0000259" key="2">
    <source>
        <dbReference type="Pfam" id="PF08327"/>
    </source>
</evidence>
<dbReference type="InterPro" id="IPR013538">
    <property type="entry name" value="ASHA1/2-like_C"/>
</dbReference>
<dbReference type="Proteomes" id="UP000252182">
    <property type="component" value="Chromosome"/>
</dbReference>
<dbReference type="Pfam" id="PF08327">
    <property type="entry name" value="AHSA1"/>
    <property type="match status" value="1"/>
</dbReference>
<feature type="domain" description="Activator of Hsp90 ATPase homologue 1/2-like C-terminal" evidence="2">
    <location>
        <begin position="13"/>
        <end position="135"/>
    </location>
</feature>